<sequence>MSRFALSSSDRPVCLSSTPHRVYPLTAGQVQADADSTRPRCPERRPWHTDTAHPRVSAVYARQTEKTVLHTRTSESVLCPKTVGRLDGCVCDVVVAM</sequence>
<keyword evidence="3" id="KW-1185">Reference proteome</keyword>
<proteinExistence type="predicted"/>
<gene>
    <name evidence="2" type="ORF">PXEA_LOCUS29898</name>
</gene>
<feature type="compositionally biased region" description="Basic and acidic residues" evidence="1">
    <location>
        <begin position="35"/>
        <end position="49"/>
    </location>
</feature>
<evidence type="ECO:0000313" key="2">
    <source>
        <dbReference type="EMBL" id="VEL36458.1"/>
    </source>
</evidence>
<dbReference type="Proteomes" id="UP000784294">
    <property type="component" value="Unassembled WGS sequence"/>
</dbReference>
<reference evidence="2" key="1">
    <citation type="submission" date="2018-11" db="EMBL/GenBank/DDBJ databases">
        <authorList>
            <consortium name="Pathogen Informatics"/>
        </authorList>
    </citation>
    <scope>NUCLEOTIDE SEQUENCE</scope>
</reference>
<comment type="caution">
    <text evidence="2">The sequence shown here is derived from an EMBL/GenBank/DDBJ whole genome shotgun (WGS) entry which is preliminary data.</text>
</comment>
<feature type="region of interest" description="Disordered" evidence="1">
    <location>
        <begin position="29"/>
        <end position="49"/>
    </location>
</feature>
<organism evidence="2 3">
    <name type="scientific">Protopolystoma xenopodis</name>
    <dbReference type="NCBI Taxonomy" id="117903"/>
    <lineage>
        <taxon>Eukaryota</taxon>
        <taxon>Metazoa</taxon>
        <taxon>Spiralia</taxon>
        <taxon>Lophotrochozoa</taxon>
        <taxon>Platyhelminthes</taxon>
        <taxon>Monogenea</taxon>
        <taxon>Polyopisthocotylea</taxon>
        <taxon>Polystomatidea</taxon>
        <taxon>Polystomatidae</taxon>
        <taxon>Protopolystoma</taxon>
    </lineage>
</organism>
<name>A0A3S5C5D2_9PLAT</name>
<evidence type="ECO:0000256" key="1">
    <source>
        <dbReference type="SAM" id="MobiDB-lite"/>
    </source>
</evidence>
<protein>
    <submittedName>
        <fullName evidence="2">Uncharacterized protein</fullName>
    </submittedName>
</protein>
<dbReference type="EMBL" id="CAAALY010252261">
    <property type="protein sequence ID" value="VEL36458.1"/>
    <property type="molecule type" value="Genomic_DNA"/>
</dbReference>
<dbReference type="AlphaFoldDB" id="A0A3S5C5D2"/>
<evidence type="ECO:0000313" key="3">
    <source>
        <dbReference type="Proteomes" id="UP000784294"/>
    </source>
</evidence>
<accession>A0A3S5C5D2</accession>